<feature type="chain" id="PRO_5013195563" description="Insulin-like domain-containing protein" evidence="3">
    <location>
        <begin position="20"/>
        <end position="85"/>
    </location>
</feature>
<gene>
    <name evidence="4" type="ORF">B5V51_1689</name>
</gene>
<evidence type="ECO:0008006" key="5">
    <source>
        <dbReference type="Google" id="ProtNLM"/>
    </source>
</evidence>
<keyword evidence="2 3" id="KW-0732">Signal</keyword>
<reference evidence="4" key="1">
    <citation type="submission" date="2017-09" db="EMBL/GenBank/DDBJ databases">
        <title>Contemporary evolution of a Lepidopteran species, Heliothis virescens, in response to modern agricultural practices.</title>
        <authorList>
            <person name="Fritz M.L."/>
            <person name="Deyonke A.M."/>
            <person name="Papanicolaou A."/>
            <person name="Micinski S."/>
            <person name="Westbrook J."/>
            <person name="Gould F."/>
        </authorList>
    </citation>
    <scope>NUCLEOTIDE SEQUENCE [LARGE SCALE GENOMIC DNA]</scope>
    <source>
        <strain evidence="4">HvINT-</strain>
        <tissue evidence="4">Whole body</tissue>
    </source>
</reference>
<dbReference type="InterPro" id="IPR036438">
    <property type="entry name" value="Insulin-like_sf"/>
</dbReference>
<dbReference type="EMBL" id="NWSH01001348">
    <property type="protein sequence ID" value="PCG71588.1"/>
    <property type="molecule type" value="Genomic_DNA"/>
</dbReference>
<dbReference type="AlphaFoldDB" id="A0A2A4JIP7"/>
<evidence type="ECO:0000256" key="1">
    <source>
        <dbReference type="ARBA" id="ARBA00022685"/>
    </source>
</evidence>
<evidence type="ECO:0000256" key="3">
    <source>
        <dbReference type="SAM" id="SignalP"/>
    </source>
</evidence>
<feature type="signal peptide" evidence="3">
    <location>
        <begin position="1"/>
        <end position="19"/>
    </location>
</feature>
<keyword evidence="1" id="KW-0165">Cleavage on pair of basic residues</keyword>
<dbReference type="GO" id="GO:0005576">
    <property type="term" value="C:extracellular region"/>
    <property type="evidence" value="ECO:0007669"/>
    <property type="project" value="UniProtKB-ARBA"/>
</dbReference>
<dbReference type="SUPFAM" id="SSF56994">
    <property type="entry name" value="Insulin-like"/>
    <property type="match status" value="1"/>
</dbReference>
<sequence length="85" mass="9690">MKLTLCLLALFTVTTLVNASPLGPSLSVDNEDGDVFSYCQNAYKEVFVMFCPERARDEHVMHRVNQLAKMCCYRVCHIDEVLNEC</sequence>
<organism evidence="4">
    <name type="scientific">Heliothis virescens</name>
    <name type="common">Tobacco budworm moth</name>
    <dbReference type="NCBI Taxonomy" id="7102"/>
    <lineage>
        <taxon>Eukaryota</taxon>
        <taxon>Metazoa</taxon>
        <taxon>Ecdysozoa</taxon>
        <taxon>Arthropoda</taxon>
        <taxon>Hexapoda</taxon>
        <taxon>Insecta</taxon>
        <taxon>Pterygota</taxon>
        <taxon>Neoptera</taxon>
        <taxon>Endopterygota</taxon>
        <taxon>Lepidoptera</taxon>
        <taxon>Glossata</taxon>
        <taxon>Ditrysia</taxon>
        <taxon>Noctuoidea</taxon>
        <taxon>Noctuidae</taxon>
        <taxon>Heliothinae</taxon>
        <taxon>Heliothis</taxon>
    </lineage>
</organism>
<accession>A0A2A4JIP7</accession>
<proteinExistence type="predicted"/>
<name>A0A2A4JIP7_HELVI</name>
<evidence type="ECO:0000313" key="4">
    <source>
        <dbReference type="EMBL" id="PCG71588.1"/>
    </source>
</evidence>
<evidence type="ECO:0000256" key="2">
    <source>
        <dbReference type="ARBA" id="ARBA00022729"/>
    </source>
</evidence>
<comment type="caution">
    <text evidence="4">The sequence shown here is derived from an EMBL/GenBank/DDBJ whole genome shotgun (WGS) entry which is preliminary data.</text>
</comment>
<protein>
    <recommendedName>
        <fullName evidence="5">Insulin-like domain-containing protein</fullName>
    </recommendedName>
</protein>